<evidence type="ECO:0000313" key="5">
    <source>
        <dbReference type="Proteomes" id="UP000694565"/>
    </source>
</evidence>
<dbReference type="Pfam" id="PF17751">
    <property type="entry name" value="SKICH"/>
    <property type="match status" value="1"/>
</dbReference>
<name>A0A8C3B1W0_CYCLU</name>
<proteinExistence type="predicted"/>
<evidence type="ECO:0000313" key="4">
    <source>
        <dbReference type="Ensembl" id="ENSCLMP00005050743.1"/>
    </source>
</evidence>
<evidence type="ECO:0000256" key="1">
    <source>
        <dbReference type="ARBA" id="ARBA00023054"/>
    </source>
</evidence>
<feature type="region of interest" description="Disordered" evidence="2">
    <location>
        <begin position="132"/>
        <end position="163"/>
    </location>
</feature>
<evidence type="ECO:0000259" key="3">
    <source>
        <dbReference type="Pfam" id="PF17751"/>
    </source>
</evidence>
<feature type="domain" description="SKICH" evidence="3">
    <location>
        <begin position="10"/>
        <end position="111"/>
    </location>
</feature>
<dbReference type="InterPro" id="IPR041611">
    <property type="entry name" value="SKICH"/>
</dbReference>
<dbReference type="Ensembl" id="ENSCLMT00005052402.1">
    <property type="protein sequence ID" value="ENSCLMP00005050743.1"/>
    <property type="gene ID" value="ENSCLMG00005023005.1"/>
</dbReference>
<reference evidence="4" key="2">
    <citation type="submission" date="2025-09" db="UniProtKB">
        <authorList>
            <consortium name="Ensembl"/>
        </authorList>
    </citation>
    <scope>IDENTIFICATION</scope>
</reference>
<reference evidence="4" key="1">
    <citation type="submission" date="2025-08" db="UniProtKB">
        <authorList>
            <consortium name="Ensembl"/>
        </authorList>
    </citation>
    <scope>IDENTIFICATION</scope>
</reference>
<dbReference type="Gene3D" id="2.60.40.2840">
    <property type="match status" value="1"/>
</dbReference>
<keyword evidence="5" id="KW-1185">Reference proteome</keyword>
<sequence>MPAARIFSQVVFTDPPHSYPPVSPVTCSYTHTPAFQPSPRDWVGMFKVGWSTTKDYHTFVWVESCLDVVGSATRQAVFKEYYLPKDELDFYQFCYVDGAGQVCGASTSFCFKNPAQRSPESIVEDELMVVTTQERRQRDGEEEQRKRSSGLDAASRQKEVRSI</sequence>
<dbReference type="PANTHER" id="PTHR31915">
    <property type="entry name" value="SKICH DOMAIN-CONTAINING PROTEIN"/>
    <property type="match status" value="1"/>
</dbReference>
<protein>
    <recommendedName>
        <fullName evidence="3">SKICH domain-containing protein</fullName>
    </recommendedName>
</protein>
<dbReference type="GeneTree" id="ENSGT00950000183025"/>
<dbReference type="PANTHER" id="PTHR31915:SF10">
    <property type="entry name" value="CALCIUM-BINDING AND COILED-COIL DOMAIN 2"/>
    <property type="match status" value="1"/>
</dbReference>
<organism evidence="4 5">
    <name type="scientific">Cyclopterus lumpus</name>
    <name type="common">Lumpsucker</name>
    <dbReference type="NCBI Taxonomy" id="8103"/>
    <lineage>
        <taxon>Eukaryota</taxon>
        <taxon>Metazoa</taxon>
        <taxon>Chordata</taxon>
        <taxon>Craniata</taxon>
        <taxon>Vertebrata</taxon>
        <taxon>Euteleostomi</taxon>
        <taxon>Actinopterygii</taxon>
        <taxon>Neopterygii</taxon>
        <taxon>Teleostei</taxon>
        <taxon>Neoteleostei</taxon>
        <taxon>Acanthomorphata</taxon>
        <taxon>Eupercaria</taxon>
        <taxon>Perciformes</taxon>
        <taxon>Cottioidei</taxon>
        <taxon>Cottales</taxon>
        <taxon>Cyclopteridae</taxon>
        <taxon>Cyclopterus</taxon>
    </lineage>
</organism>
<evidence type="ECO:0000256" key="2">
    <source>
        <dbReference type="SAM" id="MobiDB-lite"/>
    </source>
</evidence>
<dbReference type="AlphaFoldDB" id="A0A8C3B1W0"/>
<keyword evidence="1" id="KW-0175">Coiled coil</keyword>
<accession>A0A8C3B1W0</accession>
<dbReference type="Proteomes" id="UP000694565">
    <property type="component" value="Unplaced"/>
</dbReference>
<feature type="compositionally biased region" description="Basic and acidic residues" evidence="2">
    <location>
        <begin position="133"/>
        <end position="146"/>
    </location>
</feature>
<dbReference type="InterPro" id="IPR051002">
    <property type="entry name" value="UBA_autophagy_assoc_protein"/>
</dbReference>